<protein>
    <recommendedName>
        <fullName evidence="3">N-acetylmuramic acid 6-phosphate etherase</fullName>
        <shortName evidence="3">MurNAc-6-P etherase</shortName>
        <ecNumber evidence="3">4.2.1.126</ecNumber>
    </recommendedName>
    <alternativeName>
        <fullName evidence="3">N-acetylmuramic acid 6-phosphate hydrolase</fullName>
    </alternativeName>
    <alternativeName>
        <fullName evidence="3">N-acetylmuramic acid 6-phosphate lyase</fullName>
    </alternativeName>
</protein>
<comment type="miscellaneous">
    <text evidence="3">A lyase-type mechanism (elimination/hydration) is suggested for the cleavage of the lactyl ether bond of MurNAc 6-phosphate, with the formation of an alpha,beta-unsaturated aldehyde intermediate with (E)-stereochemistry, followed by the syn addition of water to give product.</text>
</comment>
<comment type="catalytic activity">
    <reaction evidence="3">
        <text>N-acetyl-D-muramate 6-phosphate + H2O = N-acetyl-D-glucosamine 6-phosphate + (R)-lactate</text>
        <dbReference type="Rhea" id="RHEA:26410"/>
        <dbReference type="ChEBI" id="CHEBI:15377"/>
        <dbReference type="ChEBI" id="CHEBI:16004"/>
        <dbReference type="ChEBI" id="CHEBI:57513"/>
        <dbReference type="ChEBI" id="CHEBI:58722"/>
        <dbReference type="EC" id="4.2.1.126"/>
    </reaction>
</comment>
<dbReference type="HAMAP" id="MF_00068">
    <property type="entry name" value="MurQ"/>
    <property type="match status" value="1"/>
</dbReference>
<dbReference type="InterPro" id="IPR005486">
    <property type="entry name" value="Glucokinase_regulatory_CS"/>
</dbReference>
<comment type="subunit">
    <text evidence="3">Homodimer.</text>
</comment>
<keyword evidence="1 3" id="KW-0456">Lyase</keyword>
<comment type="function">
    <text evidence="3">Specifically catalyzes the cleavage of the D-lactyl ether substituent of MurNAc 6-phosphate, producing GlcNAc 6-phosphate and D-lactate.</text>
</comment>
<gene>
    <name evidence="3 5" type="primary">murQ</name>
    <name evidence="5" type="ORF">ACFQHW_07190</name>
</gene>
<dbReference type="PROSITE" id="PS01272">
    <property type="entry name" value="GCKR"/>
    <property type="match status" value="1"/>
</dbReference>
<dbReference type="GO" id="GO:0016829">
    <property type="term" value="F:lyase activity"/>
    <property type="evidence" value="ECO:0007669"/>
    <property type="project" value="UniProtKB-KW"/>
</dbReference>
<dbReference type="Gene3D" id="1.10.8.1080">
    <property type="match status" value="1"/>
</dbReference>
<dbReference type="InterPro" id="IPR040190">
    <property type="entry name" value="MURQ/GCKR"/>
</dbReference>
<feature type="domain" description="SIS" evidence="4">
    <location>
        <begin position="54"/>
        <end position="217"/>
    </location>
</feature>
<comment type="similarity">
    <text evidence="3">Belongs to the GCKR-like family. MurNAc-6-P etherase subfamily.</text>
</comment>
<sequence>MLEDLSTEKSNPKTMSLDEMSTSEILSEMNTEDALISRVVGSQLRTIKKVVDDIVYSLNNSGRLVYIGAGTSGRLGVLDAVECEPTFGAGESEIIALIAGGPQAMFHAQEGAEDSEALGREDLKKINLTEMDTVVGITASGRTPYVIGAINYAKEINASLAGITCNRNTEIAKITQNCVELNVGPEILTGSTRLKAGSAQKMVLNMLSTVSMIKVGKVYGNLMVDLHATNEKLIDRAIRIIKDTTGVSSSVALSELKKANGSTKVAIVALLRDISPTRARELIEKNGGFIRGIVR</sequence>
<evidence type="ECO:0000313" key="5">
    <source>
        <dbReference type="EMBL" id="MFC6315342.1"/>
    </source>
</evidence>
<dbReference type="SUPFAM" id="SSF53697">
    <property type="entry name" value="SIS domain"/>
    <property type="match status" value="1"/>
</dbReference>
<organism evidence="5 6">
    <name type="scientific">Lapidilactobacillus achengensis</name>
    <dbReference type="NCBI Taxonomy" id="2486000"/>
    <lineage>
        <taxon>Bacteria</taxon>
        <taxon>Bacillati</taxon>
        <taxon>Bacillota</taxon>
        <taxon>Bacilli</taxon>
        <taxon>Lactobacillales</taxon>
        <taxon>Lactobacillaceae</taxon>
        <taxon>Lapidilactobacillus</taxon>
    </lineage>
</organism>
<feature type="active site" description="Proton donor" evidence="3">
    <location>
        <position position="82"/>
    </location>
</feature>
<dbReference type="InterPro" id="IPR046348">
    <property type="entry name" value="SIS_dom_sf"/>
</dbReference>
<comment type="caution">
    <text evidence="5">The sequence shown here is derived from an EMBL/GenBank/DDBJ whole genome shotgun (WGS) entry which is preliminary data.</text>
</comment>
<keyword evidence="2 3" id="KW-0119">Carbohydrate metabolism</keyword>
<dbReference type="Pfam" id="PF22645">
    <property type="entry name" value="GKRP_SIS_N"/>
    <property type="match status" value="1"/>
</dbReference>
<dbReference type="NCBIfam" id="TIGR00274">
    <property type="entry name" value="N-acetylmuramic acid 6-phosphate etherase"/>
    <property type="match status" value="1"/>
</dbReference>
<dbReference type="Gene3D" id="3.40.50.10490">
    <property type="entry name" value="Glucose-6-phosphate isomerase like protein, domain 1"/>
    <property type="match status" value="1"/>
</dbReference>
<dbReference type="NCBIfam" id="NF003915">
    <property type="entry name" value="PRK05441.1"/>
    <property type="match status" value="1"/>
</dbReference>
<evidence type="ECO:0000256" key="3">
    <source>
        <dbReference type="HAMAP-Rule" id="MF_00068"/>
    </source>
</evidence>
<feature type="active site" evidence="3">
    <location>
        <position position="113"/>
    </location>
</feature>
<dbReference type="InterPro" id="IPR005488">
    <property type="entry name" value="Etherase_MurQ"/>
</dbReference>
<dbReference type="RefSeq" id="WP_125597519.1">
    <property type="nucleotide sequence ID" value="NZ_JBHSSM010000017.1"/>
</dbReference>
<evidence type="ECO:0000313" key="6">
    <source>
        <dbReference type="Proteomes" id="UP001596310"/>
    </source>
</evidence>
<accession>A0ABW1UMZ1</accession>
<name>A0ABW1UMZ1_9LACO</name>
<comment type="pathway">
    <text evidence="3">Amino-sugar metabolism; N-acetylmuramate degradation.</text>
</comment>
<dbReference type="NCBIfam" id="NF009222">
    <property type="entry name" value="PRK12570.1"/>
    <property type="match status" value="1"/>
</dbReference>
<evidence type="ECO:0000256" key="2">
    <source>
        <dbReference type="ARBA" id="ARBA00023277"/>
    </source>
</evidence>
<keyword evidence="6" id="KW-1185">Reference proteome</keyword>
<dbReference type="PANTHER" id="PTHR10088:SF4">
    <property type="entry name" value="GLUCOKINASE REGULATORY PROTEIN"/>
    <property type="match status" value="1"/>
</dbReference>
<reference evidence="6" key="1">
    <citation type="journal article" date="2019" name="Int. J. Syst. Evol. Microbiol.">
        <title>The Global Catalogue of Microorganisms (GCM) 10K type strain sequencing project: providing services to taxonomists for standard genome sequencing and annotation.</title>
        <authorList>
            <consortium name="The Broad Institute Genomics Platform"/>
            <consortium name="The Broad Institute Genome Sequencing Center for Infectious Disease"/>
            <person name="Wu L."/>
            <person name="Ma J."/>
        </authorList>
    </citation>
    <scope>NUCLEOTIDE SEQUENCE [LARGE SCALE GENOMIC DNA]</scope>
    <source>
        <strain evidence="6">CCM 8897</strain>
    </source>
</reference>
<dbReference type="PANTHER" id="PTHR10088">
    <property type="entry name" value="GLUCOKINASE REGULATORY PROTEIN"/>
    <property type="match status" value="1"/>
</dbReference>
<proteinExistence type="inferred from homology"/>
<dbReference type="PROSITE" id="PS51464">
    <property type="entry name" value="SIS"/>
    <property type="match status" value="1"/>
</dbReference>
<evidence type="ECO:0000256" key="1">
    <source>
        <dbReference type="ARBA" id="ARBA00023239"/>
    </source>
</evidence>
<dbReference type="EC" id="4.2.1.126" evidence="3"/>
<dbReference type="Proteomes" id="UP001596310">
    <property type="component" value="Unassembled WGS sequence"/>
</dbReference>
<dbReference type="InterPro" id="IPR001347">
    <property type="entry name" value="SIS_dom"/>
</dbReference>
<evidence type="ECO:0000259" key="4">
    <source>
        <dbReference type="PROSITE" id="PS51464"/>
    </source>
</evidence>
<dbReference type="CDD" id="cd05007">
    <property type="entry name" value="SIS_Etherase"/>
    <property type="match status" value="1"/>
</dbReference>
<dbReference type="EMBL" id="JBHSSM010000017">
    <property type="protein sequence ID" value="MFC6315342.1"/>
    <property type="molecule type" value="Genomic_DNA"/>
</dbReference>
<dbReference type="Pfam" id="PF20741">
    <property type="entry name" value="GKRP-like_C"/>
    <property type="match status" value="1"/>
</dbReference>